<sequence>MSRGISSRRRRQELPLAPIDRILHQAGAERVSEEAAVFLRDFLEKLAREVAKEAVEASRHAERKTVTEEDVRFAISRIQRYLCANYELARLSSPEEQY</sequence>
<feature type="domain" description="Transcription factor CBF/NF-Y/archaeal histone" evidence="7">
    <location>
        <begin position="13"/>
        <end position="75"/>
    </location>
</feature>
<dbReference type="InterPro" id="IPR050947">
    <property type="entry name" value="Archaeal_histone_HMF"/>
</dbReference>
<protein>
    <submittedName>
        <fullName evidence="8">Histone family protein</fullName>
    </submittedName>
</protein>
<dbReference type="GO" id="GO:0005737">
    <property type="term" value="C:cytoplasm"/>
    <property type="evidence" value="ECO:0007669"/>
    <property type="project" value="UniProtKB-SubCell"/>
</dbReference>
<keyword evidence="4" id="KW-0158">Chromosome</keyword>
<dbReference type="CDD" id="cd22909">
    <property type="entry name" value="HFD_archaea_histone-like"/>
    <property type="match status" value="1"/>
</dbReference>
<proteinExistence type="inferred from homology"/>
<evidence type="ECO:0000256" key="6">
    <source>
        <dbReference type="ARBA" id="ARBA00023125"/>
    </source>
</evidence>
<dbReference type="GO" id="GO:0005694">
    <property type="term" value="C:chromosome"/>
    <property type="evidence" value="ECO:0007669"/>
    <property type="project" value="UniProtKB-SubCell"/>
</dbReference>
<keyword evidence="6" id="KW-0238">DNA-binding</keyword>
<accession>A0A7C1T153</accession>
<evidence type="ECO:0000313" key="9">
    <source>
        <dbReference type="EMBL" id="HHP05527.1"/>
    </source>
</evidence>
<reference evidence="8" key="1">
    <citation type="journal article" date="2020" name="mSystems">
        <title>Genome- and Community-Level Interaction Insights into Carbon Utilization and Element Cycling Functions of Hydrothermarchaeota in Hydrothermal Sediment.</title>
        <authorList>
            <person name="Zhou Z."/>
            <person name="Liu Y."/>
            <person name="Xu W."/>
            <person name="Pan J."/>
            <person name="Luo Z.H."/>
            <person name="Li M."/>
        </authorList>
    </citation>
    <scope>NUCLEOTIDE SEQUENCE [LARGE SCALE GENOMIC DNA]</scope>
    <source>
        <strain evidence="9">SpSt-1125</strain>
        <strain evidence="8">SpSt-25</strain>
    </source>
</reference>
<dbReference type="PANTHER" id="PTHR47828">
    <property type="entry name" value="ARCHAEAL HISTONE A"/>
    <property type="match status" value="1"/>
</dbReference>
<evidence type="ECO:0000313" key="8">
    <source>
        <dbReference type="EMBL" id="HEB48295.1"/>
    </source>
</evidence>
<evidence type="ECO:0000256" key="4">
    <source>
        <dbReference type="ARBA" id="ARBA00022454"/>
    </source>
</evidence>
<dbReference type="NCBIfam" id="NF043032">
    <property type="entry name" value="archaea_histone"/>
    <property type="match status" value="1"/>
</dbReference>
<comment type="similarity">
    <text evidence="3">Belongs to the archaeal histone HMF family.</text>
</comment>
<dbReference type="InterPro" id="IPR003958">
    <property type="entry name" value="CBFA_NFYB_domain"/>
</dbReference>
<evidence type="ECO:0000256" key="5">
    <source>
        <dbReference type="ARBA" id="ARBA00022490"/>
    </source>
</evidence>
<evidence type="ECO:0000259" key="7">
    <source>
        <dbReference type="Pfam" id="PF00808"/>
    </source>
</evidence>
<dbReference type="Pfam" id="PF00808">
    <property type="entry name" value="CBFD_NFYB_HMF"/>
    <property type="match status" value="1"/>
</dbReference>
<dbReference type="InterPro" id="IPR050004">
    <property type="entry name" value="HmfB-like"/>
</dbReference>
<comment type="subcellular location">
    <subcellularLocation>
        <location evidence="1">Chromosome</location>
    </subcellularLocation>
    <subcellularLocation>
        <location evidence="2">Cytoplasm</location>
    </subcellularLocation>
</comment>
<keyword evidence="5" id="KW-0963">Cytoplasm</keyword>
<evidence type="ECO:0000256" key="3">
    <source>
        <dbReference type="ARBA" id="ARBA00008264"/>
    </source>
</evidence>
<dbReference type="Gene3D" id="1.10.20.10">
    <property type="entry name" value="Histone, subunit A"/>
    <property type="match status" value="1"/>
</dbReference>
<dbReference type="SUPFAM" id="SSF47113">
    <property type="entry name" value="Histone-fold"/>
    <property type="match status" value="1"/>
</dbReference>
<dbReference type="AlphaFoldDB" id="A0A7C1T153"/>
<dbReference type="PANTHER" id="PTHR47828:SF1">
    <property type="entry name" value="ARCHAEAL HISTONE A"/>
    <property type="match status" value="1"/>
</dbReference>
<dbReference type="EMBL" id="DSKP01000023">
    <property type="protein sequence ID" value="HEB48295.1"/>
    <property type="molecule type" value="Genomic_DNA"/>
</dbReference>
<evidence type="ECO:0000256" key="1">
    <source>
        <dbReference type="ARBA" id="ARBA00004286"/>
    </source>
</evidence>
<dbReference type="GO" id="GO:0046982">
    <property type="term" value="F:protein heterodimerization activity"/>
    <property type="evidence" value="ECO:0007669"/>
    <property type="project" value="InterPro"/>
</dbReference>
<gene>
    <name evidence="9" type="ORF">ENM88_07280</name>
    <name evidence="8" type="ORF">ENP77_00640</name>
</gene>
<dbReference type="EMBL" id="DRZM01000210">
    <property type="protein sequence ID" value="HHP05527.1"/>
    <property type="molecule type" value="Genomic_DNA"/>
</dbReference>
<name>A0A7C1T153_THEPE</name>
<organism evidence="8">
    <name type="scientific">Thermofilum pendens</name>
    <dbReference type="NCBI Taxonomy" id="2269"/>
    <lineage>
        <taxon>Archaea</taxon>
        <taxon>Thermoproteota</taxon>
        <taxon>Thermoprotei</taxon>
        <taxon>Thermofilales</taxon>
        <taxon>Thermofilaceae</taxon>
        <taxon>Thermofilum</taxon>
    </lineage>
</organism>
<evidence type="ECO:0000256" key="2">
    <source>
        <dbReference type="ARBA" id="ARBA00004496"/>
    </source>
</evidence>
<dbReference type="InterPro" id="IPR009072">
    <property type="entry name" value="Histone-fold"/>
</dbReference>
<dbReference type="GO" id="GO:0003677">
    <property type="term" value="F:DNA binding"/>
    <property type="evidence" value="ECO:0007669"/>
    <property type="project" value="UniProtKB-KW"/>
</dbReference>
<comment type="caution">
    <text evidence="8">The sequence shown here is derived from an EMBL/GenBank/DDBJ whole genome shotgun (WGS) entry which is preliminary data.</text>
</comment>